<evidence type="ECO:0000256" key="4">
    <source>
        <dbReference type="ARBA" id="ARBA00034320"/>
    </source>
</evidence>
<dbReference type="InterPro" id="IPR003495">
    <property type="entry name" value="CobW/HypB/UreG_nucleotide-bd"/>
</dbReference>
<keyword evidence="1" id="KW-0547">Nucleotide-binding</keyword>
<sequence>MSLAYDIIPVTLVTGFLGSGKSTLLADVLTGEAARDTAVLVNEFGEIGLDHLLMGEVDAQTVLLENGCVCCSIRSELKDALAALFSKRARGDVPAFSRVAIETTGLATPAPIIATLLADPVIRSHYALNVTVTVVDAVNAELQRERYPEWLAQISATDRIVISKADLVGAQQVDALRIALAALNPLAEIVTRASSADALRDLLFIPARFVPDAVQSMNRIGAGTLHLGEGGGTRLSHRAETQPQPRTQPQTLSNAITSTCLTIDIPIDWQVFTLWFTLLLNRHGDKILRVKGLLSLEGSDRPAVLHAVQHLVHPVLHLDVWPDEPQGPRASRLVFITEGIDAHAIENSYQRFRAVLAQAA</sequence>
<evidence type="ECO:0000259" key="8">
    <source>
        <dbReference type="SMART" id="SM00833"/>
    </source>
</evidence>
<accession>A0ABW9B2G3</accession>
<comment type="similarity">
    <text evidence="4">Belongs to the SIMIBI class G3E GTPase family. ZNG1 subfamily.</text>
</comment>
<evidence type="ECO:0000256" key="2">
    <source>
        <dbReference type="ARBA" id="ARBA00022801"/>
    </source>
</evidence>
<protein>
    <submittedName>
        <fullName evidence="9">GTP-binding protein</fullName>
    </submittedName>
</protein>
<keyword evidence="2" id="KW-0378">Hydrolase</keyword>
<dbReference type="SUPFAM" id="SSF52540">
    <property type="entry name" value="P-loop containing nucleoside triphosphate hydrolases"/>
    <property type="match status" value="1"/>
</dbReference>
<dbReference type="EMBL" id="JAQQEZ010000052">
    <property type="protein sequence ID" value="MFM0007065.1"/>
    <property type="molecule type" value="Genomic_DNA"/>
</dbReference>
<dbReference type="Pfam" id="PF02492">
    <property type="entry name" value="cobW"/>
    <property type="match status" value="1"/>
</dbReference>
<evidence type="ECO:0000256" key="6">
    <source>
        <dbReference type="ARBA" id="ARBA00049117"/>
    </source>
</evidence>
<dbReference type="PANTHER" id="PTHR13748:SF62">
    <property type="entry name" value="COBW DOMAIN-CONTAINING PROTEIN"/>
    <property type="match status" value="1"/>
</dbReference>
<dbReference type="Gene3D" id="3.40.50.300">
    <property type="entry name" value="P-loop containing nucleotide triphosphate hydrolases"/>
    <property type="match status" value="1"/>
</dbReference>
<feature type="compositionally biased region" description="Low complexity" evidence="7">
    <location>
        <begin position="241"/>
        <end position="251"/>
    </location>
</feature>
<comment type="catalytic activity">
    <reaction evidence="6">
        <text>GTP + H2O = GDP + phosphate + H(+)</text>
        <dbReference type="Rhea" id="RHEA:19669"/>
        <dbReference type="ChEBI" id="CHEBI:15377"/>
        <dbReference type="ChEBI" id="CHEBI:15378"/>
        <dbReference type="ChEBI" id="CHEBI:37565"/>
        <dbReference type="ChEBI" id="CHEBI:43474"/>
        <dbReference type="ChEBI" id="CHEBI:58189"/>
    </reaction>
    <physiologicalReaction direction="left-to-right" evidence="6">
        <dbReference type="Rhea" id="RHEA:19670"/>
    </physiologicalReaction>
</comment>
<keyword evidence="10" id="KW-1185">Reference proteome</keyword>
<gene>
    <name evidence="9" type="ORF">PQR57_39655</name>
</gene>
<evidence type="ECO:0000256" key="3">
    <source>
        <dbReference type="ARBA" id="ARBA00023186"/>
    </source>
</evidence>
<comment type="function">
    <text evidence="5">Zinc chaperone that directly transfers zinc cofactor to target proteins, thereby activating them. Zinc is transferred from the CXCC motif in the GTPase domain to the zinc binding site in target proteins in a process requiring GTP hydrolysis.</text>
</comment>
<name>A0ABW9B2G3_9BURK</name>
<dbReference type="Pfam" id="PF07683">
    <property type="entry name" value="CobW_C"/>
    <property type="match status" value="1"/>
</dbReference>
<dbReference type="InterPro" id="IPR051316">
    <property type="entry name" value="Zinc-reg_GTPase_activator"/>
</dbReference>
<evidence type="ECO:0000313" key="9">
    <source>
        <dbReference type="EMBL" id="MFM0007065.1"/>
    </source>
</evidence>
<dbReference type="SMART" id="SM00833">
    <property type="entry name" value="CobW_C"/>
    <property type="match status" value="1"/>
</dbReference>
<feature type="region of interest" description="Disordered" evidence="7">
    <location>
        <begin position="229"/>
        <end position="252"/>
    </location>
</feature>
<dbReference type="SUPFAM" id="SSF90002">
    <property type="entry name" value="Hypothetical protein YjiA, C-terminal domain"/>
    <property type="match status" value="1"/>
</dbReference>
<evidence type="ECO:0000256" key="1">
    <source>
        <dbReference type="ARBA" id="ARBA00022741"/>
    </source>
</evidence>
<dbReference type="RefSeq" id="WP_408181596.1">
    <property type="nucleotide sequence ID" value="NZ_JAQQEZ010000052.1"/>
</dbReference>
<feature type="domain" description="CobW C-terminal" evidence="8">
    <location>
        <begin position="256"/>
        <end position="353"/>
    </location>
</feature>
<keyword evidence="3" id="KW-0143">Chaperone</keyword>
<proteinExistence type="inferred from homology"/>
<reference evidence="9 10" key="1">
    <citation type="journal article" date="2024" name="Chem. Sci.">
        <title>Discovery of megapolipeptins by genome mining of a Burkholderiales bacteria collection.</title>
        <authorList>
            <person name="Paulo B.S."/>
            <person name="Recchia M.J.J."/>
            <person name="Lee S."/>
            <person name="Fergusson C.H."/>
            <person name="Romanowski S.B."/>
            <person name="Hernandez A."/>
            <person name="Krull N."/>
            <person name="Liu D.Y."/>
            <person name="Cavanagh H."/>
            <person name="Bos A."/>
            <person name="Gray C.A."/>
            <person name="Murphy B.T."/>
            <person name="Linington R.G."/>
            <person name="Eustaquio A.S."/>
        </authorList>
    </citation>
    <scope>NUCLEOTIDE SEQUENCE [LARGE SCALE GENOMIC DNA]</scope>
    <source>
        <strain evidence="9 10">RL17-350-BIC-A</strain>
    </source>
</reference>
<dbReference type="InterPro" id="IPR027417">
    <property type="entry name" value="P-loop_NTPase"/>
</dbReference>
<dbReference type="Gene3D" id="3.30.1220.10">
    <property type="entry name" value="CobW-like, C-terminal domain"/>
    <property type="match status" value="1"/>
</dbReference>
<dbReference type="CDD" id="cd03112">
    <property type="entry name" value="CobW-like"/>
    <property type="match status" value="1"/>
</dbReference>
<dbReference type="PANTHER" id="PTHR13748">
    <property type="entry name" value="COBW-RELATED"/>
    <property type="match status" value="1"/>
</dbReference>
<evidence type="ECO:0000256" key="7">
    <source>
        <dbReference type="SAM" id="MobiDB-lite"/>
    </source>
</evidence>
<organism evidence="9 10">
    <name type="scientific">Paraburkholderia dipogonis</name>
    <dbReference type="NCBI Taxonomy" id="1211383"/>
    <lineage>
        <taxon>Bacteria</taxon>
        <taxon>Pseudomonadati</taxon>
        <taxon>Pseudomonadota</taxon>
        <taxon>Betaproteobacteria</taxon>
        <taxon>Burkholderiales</taxon>
        <taxon>Burkholderiaceae</taxon>
        <taxon>Paraburkholderia</taxon>
    </lineage>
</organism>
<dbReference type="Proteomes" id="UP001629230">
    <property type="component" value="Unassembled WGS sequence"/>
</dbReference>
<comment type="caution">
    <text evidence="9">The sequence shown here is derived from an EMBL/GenBank/DDBJ whole genome shotgun (WGS) entry which is preliminary data.</text>
</comment>
<dbReference type="InterPro" id="IPR036627">
    <property type="entry name" value="CobW-likC_sf"/>
</dbReference>
<dbReference type="InterPro" id="IPR011629">
    <property type="entry name" value="CobW-like_C"/>
</dbReference>
<evidence type="ECO:0000313" key="10">
    <source>
        <dbReference type="Proteomes" id="UP001629230"/>
    </source>
</evidence>
<evidence type="ECO:0000256" key="5">
    <source>
        <dbReference type="ARBA" id="ARBA00045658"/>
    </source>
</evidence>